<name>A0A072UHY3_MEDTR</name>
<dbReference type="EMBL" id="CM001222">
    <property type="protein sequence ID" value="KEH25380.1"/>
    <property type="molecule type" value="Genomic_DNA"/>
</dbReference>
<reference evidence="2 4" key="1">
    <citation type="journal article" date="2011" name="Nature">
        <title>The Medicago genome provides insight into the evolution of rhizobial symbioses.</title>
        <authorList>
            <person name="Young N.D."/>
            <person name="Debelle F."/>
            <person name="Oldroyd G.E."/>
            <person name="Geurts R."/>
            <person name="Cannon S.B."/>
            <person name="Udvardi M.K."/>
            <person name="Benedito V.A."/>
            <person name="Mayer K.F."/>
            <person name="Gouzy J."/>
            <person name="Schoof H."/>
            <person name="Van de Peer Y."/>
            <person name="Proost S."/>
            <person name="Cook D.R."/>
            <person name="Meyers B.C."/>
            <person name="Spannagl M."/>
            <person name="Cheung F."/>
            <person name="De Mita S."/>
            <person name="Krishnakumar V."/>
            <person name="Gundlach H."/>
            <person name="Zhou S."/>
            <person name="Mudge J."/>
            <person name="Bharti A.K."/>
            <person name="Murray J.D."/>
            <person name="Naoumkina M.A."/>
            <person name="Rosen B."/>
            <person name="Silverstein K.A."/>
            <person name="Tang H."/>
            <person name="Rombauts S."/>
            <person name="Zhao P.X."/>
            <person name="Zhou P."/>
            <person name="Barbe V."/>
            <person name="Bardou P."/>
            <person name="Bechner M."/>
            <person name="Bellec A."/>
            <person name="Berger A."/>
            <person name="Berges H."/>
            <person name="Bidwell S."/>
            <person name="Bisseling T."/>
            <person name="Choisne N."/>
            <person name="Couloux A."/>
            <person name="Denny R."/>
            <person name="Deshpande S."/>
            <person name="Dai X."/>
            <person name="Doyle J.J."/>
            <person name="Dudez A.M."/>
            <person name="Farmer A.D."/>
            <person name="Fouteau S."/>
            <person name="Franken C."/>
            <person name="Gibelin C."/>
            <person name="Gish J."/>
            <person name="Goldstein S."/>
            <person name="Gonzalez A.J."/>
            <person name="Green P.J."/>
            <person name="Hallab A."/>
            <person name="Hartog M."/>
            <person name="Hua A."/>
            <person name="Humphray S.J."/>
            <person name="Jeong D.H."/>
            <person name="Jing Y."/>
            <person name="Jocker A."/>
            <person name="Kenton S.M."/>
            <person name="Kim D.J."/>
            <person name="Klee K."/>
            <person name="Lai H."/>
            <person name="Lang C."/>
            <person name="Lin S."/>
            <person name="Macmil S.L."/>
            <person name="Magdelenat G."/>
            <person name="Matthews L."/>
            <person name="McCorrison J."/>
            <person name="Monaghan E.L."/>
            <person name="Mun J.H."/>
            <person name="Najar F.Z."/>
            <person name="Nicholson C."/>
            <person name="Noirot C."/>
            <person name="O'Bleness M."/>
            <person name="Paule C.R."/>
            <person name="Poulain J."/>
            <person name="Prion F."/>
            <person name="Qin B."/>
            <person name="Qu C."/>
            <person name="Retzel E.F."/>
            <person name="Riddle C."/>
            <person name="Sallet E."/>
            <person name="Samain S."/>
            <person name="Samson N."/>
            <person name="Sanders I."/>
            <person name="Saurat O."/>
            <person name="Scarpelli C."/>
            <person name="Schiex T."/>
            <person name="Segurens B."/>
            <person name="Severin A.J."/>
            <person name="Sherrier D.J."/>
            <person name="Shi R."/>
            <person name="Sims S."/>
            <person name="Singer S.R."/>
            <person name="Sinharoy S."/>
            <person name="Sterck L."/>
            <person name="Viollet A."/>
            <person name="Wang B.B."/>
            <person name="Wang K."/>
            <person name="Wang M."/>
            <person name="Wang X."/>
            <person name="Warfsmann J."/>
            <person name="Weissenbach J."/>
            <person name="White D.D."/>
            <person name="White J.D."/>
            <person name="Wiley G.B."/>
            <person name="Wincker P."/>
            <person name="Xing Y."/>
            <person name="Yang L."/>
            <person name="Yao Z."/>
            <person name="Ying F."/>
            <person name="Zhai J."/>
            <person name="Zhou L."/>
            <person name="Zuber A."/>
            <person name="Denarie J."/>
            <person name="Dixon R.A."/>
            <person name="May G.D."/>
            <person name="Schwartz D.C."/>
            <person name="Rogers J."/>
            <person name="Quetier F."/>
            <person name="Town C.D."/>
            <person name="Roe B.A."/>
        </authorList>
    </citation>
    <scope>NUCLEOTIDE SEQUENCE [LARGE SCALE GENOMIC DNA]</scope>
    <source>
        <strain evidence="2">A17</strain>
        <strain evidence="3 4">cv. Jemalong A17</strain>
    </source>
</reference>
<evidence type="ECO:0000313" key="2">
    <source>
        <dbReference type="EMBL" id="KEH25380.1"/>
    </source>
</evidence>
<dbReference type="HOGENOM" id="CLU_824805_0_0_1"/>
<keyword evidence="1" id="KW-0862">Zinc</keyword>
<dbReference type="GO" id="GO:0008270">
    <property type="term" value="F:zinc ion binding"/>
    <property type="evidence" value="ECO:0007669"/>
    <property type="project" value="UniProtKB-UniRule"/>
</dbReference>
<reference evidence="2 4" key="2">
    <citation type="journal article" date="2014" name="BMC Genomics">
        <title>An improved genome release (version Mt4.0) for the model legume Medicago truncatula.</title>
        <authorList>
            <person name="Tang H."/>
            <person name="Krishnakumar V."/>
            <person name="Bidwell S."/>
            <person name="Rosen B."/>
            <person name="Chan A."/>
            <person name="Zhou S."/>
            <person name="Gentzbittel L."/>
            <person name="Childs K.L."/>
            <person name="Yandell M."/>
            <person name="Gundlach H."/>
            <person name="Mayer K.F."/>
            <person name="Schwartz D.C."/>
            <person name="Town C.D."/>
        </authorList>
    </citation>
    <scope>GENOME REANNOTATION</scope>
    <source>
        <strain evidence="2">A17</strain>
        <strain evidence="3 4">cv. Jemalong A17</strain>
    </source>
</reference>
<protein>
    <recommendedName>
        <fullName evidence="1">Protein FAR1-RELATED SEQUENCE</fullName>
    </recommendedName>
</protein>
<comment type="function">
    <text evidence="1">Putative transcription activator involved in regulating light control of development.</text>
</comment>
<accession>A0A072UHY3</accession>
<dbReference type="GO" id="GO:0006355">
    <property type="term" value="P:regulation of DNA-templated transcription"/>
    <property type="evidence" value="ECO:0007669"/>
    <property type="project" value="UniProtKB-UniRule"/>
</dbReference>
<proteinExistence type="inferred from homology"/>
<dbReference type="PANTHER" id="PTHR31669">
    <property type="entry name" value="PROTEIN FAR1-RELATED SEQUENCE 10-RELATED"/>
    <property type="match status" value="1"/>
</dbReference>
<keyword evidence="1" id="KW-0539">Nucleus</keyword>
<dbReference type="PANTHER" id="PTHR31669:SF292">
    <property type="entry name" value="OS02G0262500 PROTEIN"/>
    <property type="match status" value="1"/>
</dbReference>
<keyword evidence="1" id="KW-0479">Metal-binding</keyword>
<organism evidence="2 4">
    <name type="scientific">Medicago truncatula</name>
    <name type="common">Barrel medic</name>
    <name type="synonym">Medicago tribuloides</name>
    <dbReference type="NCBI Taxonomy" id="3880"/>
    <lineage>
        <taxon>Eukaryota</taxon>
        <taxon>Viridiplantae</taxon>
        <taxon>Streptophyta</taxon>
        <taxon>Embryophyta</taxon>
        <taxon>Tracheophyta</taxon>
        <taxon>Spermatophyta</taxon>
        <taxon>Magnoliopsida</taxon>
        <taxon>eudicotyledons</taxon>
        <taxon>Gunneridae</taxon>
        <taxon>Pentapetalae</taxon>
        <taxon>rosids</taxon>
        <taxon>fabids</taxon>
        <taxon>Fabales</taxon>
        <taxon>Fabaceae</taxon>
        <taxon>Papilionoideae</taxon>
        <taxon>50 kb inversion clade</taxon>
        <taxon>NPAAA clade</taxon>
        <taxon>Hologalegina</taxon>
        <taxon>IRL clade</taxon>
        <taxon>Trifolieae</taxon>
        <taxon>Medicago</taxon>
    </lineage>
</organism>
<keyword evidence="4" id="KW-1185">Reference proteome</keyword>
<dbReference type="GO" id="GO:0005634">
    <property type="term" value="C:nucleus"/>
    <property type="evidence" value="ECO:0007669"/>
    <property type="project" value="UniProtKB-SubCell"/>
</dbReference>
<sequence length="337" mass="39428">MRNAIRTVFPNDHHHLCAKHLARNAASNIKTPQFVPKFKQCMFGDFDIEEFESRWENFFGEFGLENNKWIHELYEKRNQCSTAHIWGTFYAGFRTTSRWEGLHSEFGKYVSVLSNLIDFLNHFLRWLNYERYREIEADYASFFGETVLQTQHKSLENLAAKIYTRKLSESVVTERWTKRAKDVINAQNANSSSHRDPGFLTTYVMFVERCKRRANTMLKCGNPDYIHKTMKIVEKHTETLESFNSGEVDKVFGVGPETGRSLSNSQQLRKRGGAAAVCSTRNANAKKKNGTRRNVEYVEERATTACHDYLLKIISFPFHMFFHFNHMCFVFLLDQLH</sequence>
<reference evidence="3" key="3">
    <citation type="submission" date="2015-04" db="UniProtKB">
        <authorList>
            <consortium name="EnsemblPlants"/>
        </authorList>
    </citation>
    <scope>IDENTIFICATION</scope>
    <source>
        <strain evidence="3">cv. Jemalong A17</strain>
    </source>
</reference>
<evidence type="ECO:0000313" key="4">
    <source>
        <dbReference type="Proteomes" id="UP000002051"/>
    </source>
</evidence>
<comment type="similarity">
    <text evidence="1">Belongs to the FHY3/FAR1 family.</text>
</comment>
<comment type="subcellular location">
    <subcellularLocation>
        <location evidence="1">Nucleus</location>
    </subcellularLocation>
</comment>
<dbReference type="InterPro" id="IPR031052">
    <property type="entry name" value="FHY3/FAR1"/>
</dbReference>
<dbReference type="EnsemblPlants" id="KEH25380">
    <property type="protein sequence ID" value="KEH25380"/>
    <property type="gene ID" value="MTR_6g022070"/>
</dbReference>
<gene>
    <name evidence="2" type="ordered locus">MTR_6g022070</name>
</gene>
<dbReference type="AlphaFoldDB" id="A0A072UHY3"/>
<evidence type="ECO:0000256" key="1">
    <source>
        <dbReference type="RuleBase" id="RU367018"/>
    </source>
</evidence>
<evidence type="ECO:0000313" key="3">
    <source>
        <dbReference type="EnsemblPlants" id="KEH25380"/>
    </source>
</evidence>
<keyword evidence="1" id="KW-0863">Zinc-finger</keyword>
<dbReference type="Proteomes" id="UP000002051">
    <property type="component" value="Chromosome 6"/>
</dbReference>